<dbReference type="EMBL" id="AVOT02097712">
    <property type="protein sequence ID" value="MBW0576128.1"/>
    <property type="molecule type" value="Genomic_DNA"/>
</dbReference>
<keyword evidence="2" id="KW-1185">Reference proteome</keyword>
<accession>A0A9Q3K772</accession>
<evidence type="ECO:0000313" key="1">
    <source>
        <dbReference type="EMBL" id="MBW0576128.1"/>
    </source>
</evidence>
<protein>
    <submittedName>
        <fullName evidence="1">Uncharacterized protein</fullName>
    </submittedName>
</protein>
<comment type="caution">
    <text evidence="1">The sequence shown here is derived from an EMBL/GenBank/DDBJ whole genome shotgun (WGS) entry which is preliminary data.</text>
</comment>
<name>A0A9Q3K772_9BASI</name>
<dbReference type="AlphaFoldDB" id="A0A9Q3K772"/>
<evidence type="ECO:0000313" key="2">
    <source>
        <dbReference type="Proteomes" id="UP000765509"/>
    </source>
</evidence>
<proteinExistence type="predicted"/>
<organism evidence="1 2">
    <name type="scientific">Austropuccinia psidii MF-1</name>
    <dbReference type="NCBI Taxonomy" id="1389203"/>
    <lineage>
        <taxon>Eukaryota</taxon>
        <taxon>Fungi</taxon>
        <taxon>Dikarya</taxon>
        <taxon>Basidiomycota</taxon>
        <taxon>Pucciniomycotina</taxon>
        <taxon>Pucciniomycetes</taxon>
        <taxon>Pucciniales</taxon>
        <taxon>Sphaerophragmiaceae</taxon>
        <taxon>Austropuccinia</taxon>
    </lineage>
</organism>
<gene>
    <name evidence="1" type="ORF">O181_115843</name>
</gene>
<reference evidence="1" key="1">
    <citation type="submission" date="2021-03" db="EMBL/GenBank/DDBJ databases">
        <title>Draft genome sequence of rust myrtle Austropuccinia psidii MF-1, a brazilian biotype.</title>
        <authorList>
            <person name="Quecine M.C."/>
            <person name="Pachon D.M.R."/>
            <person name="Bonatelli M.L."/>
            <person name="Correr F.H."/>
            <person name="Franceschini L.M."/>
            <person name="Leite T.F."/>
            <person name="Margarido G.R.A."/>
            <person name="Almeida C.A."/>
            <person name="Ferrarezi J.A."/>
            <person name="Labate C.A."/>
        </authorList>
    </citation>
    <scope>NUCLEOTIDE SEQUENCE</scope>
    <source>
        <strain evidence="1">MF-1</strain>
    </source>
</reference>
<dbReference type="OrthoDB" id="4047547at2759"/>
<dbReference type="Proteomes" id="UP000765509">
    <property type="component" value="Unassembled WGS sequence"/>
</dbReference>
<sequence length="115" mass="13041">MHCNMGRTLTQTGRSISSAMTSRFFSVKVDSFLNLIDLIQKALWQASQYKCISQDFGKGNPVKDSSLDGFTKLTLFKDWVVVPNDPTIQLRILQKQHESCLARHPGQEKTLKIVK</sequence>